<feature type="active site" description="Proton donor" evidence="10 11">
    <location>
        <position position="355"/>
    </location>
</feature>
<comment type="similarity">
    <text evidence="4 10">Belongs to the glycosyl hydrolase 13 family. GlgB subfamily.</text>
</comment>
<dbReference type="PANTHER" id="PTHR43651:SF3">
    <property type="entry name" value="1,4-ALPHA-GLUCAN-BRANCHING ENZYME"/>
    <property type="match status" value="1"/>
</dbReference>
<dbReference type="NCBIfam" id="NF008967">
    <property type="entry name" value="PRK12313.1"/>
    <property type="match status" value="1"/>
</dbReference>
<dbReference type="SUPFAM" id="SSF51445">
    <property type="entry name" value="(Trans)glycosidases"/>
    <property type="match status" value="1"/>
</dbReference>
<comment type="caution">
    <text evidence="13">The sequence shown here is derived from an EMBL/GenBank/DDBJ whole genome shotgun (WGS) entry which is preliminary data.</text>
</comment>
<keyword evidence="6 10" id="KW-0328">Glycosyltransferase</keyword>
<dbReference type="InterPro" id="IPR013783">
    <property type="entry name" value="Ig-like_fold"/>
</dbReference>
<comment type="subunit">
    <text evidence="10">Monomer.</text>
</comment>
<evidence type="ECO:0000259" key="12">
    <source>
        <dbReference type="SMART" id="SM00642"/>
    </source>
</evidence>
<dbReference type="CDD" id="cd02855">
    <property type="entry name" value="E_set_GBE_prok_N"/>
    <property type="match status" value="1"/>
</dbReference>
<keyword evidence="8 10" id="KW-0320">Glycogen biosynthesis</keyword>
<dbReference type="Pfam" id="PF02922">
    <property type="entry name" value="CBM_48"/>
    <property type="match status" value="1"/>
</dbReference>
<evidence type="ECO:0000256" key="10">
    <source>
        <dbReference type="HAMAP-Rule" id="MF_00685"/>
    </source>
</evidence>
<dbReference type="UniPathway" id="UPA00164"/>
<protein>
    <recommendedName>
        <fullName evidence="10">1,4-alpha-glucan branching enzyme GlgB</fullName>
        <ecNumber evidence="10">2.4.1.18</ecNumber>
    </recommendedName>
    <alternativeName>
        <fullName evidence="10">1,4-alpha-D-glucan:1,4-alpha-D-glucan 6-glucosyl-transferase</fullName>
    </alternativeName>
    <alternativeName>
        <fullName evidence="10">Alpha-(1-&gt;4)-glucan branching enzyme</fullName>
    </alternativeName>
    <alternativeName>
        <fullName evidence="10">Glycogen branching enzyme</fullName>
        <shortName evidence="10">BE</shortName>
    </alternativeName>
</protein>
<dbReference type="InterPro" id="IPR017853">
    <property type="entry name" value="GH"/>
</dbReference>
<evidence type="ECO:0000256" key="8">
    <source>
        <dbReference type="ARBA" id="ARBA00023056"/>
    </source>
</evidence>
<dbReference type="OrthoDB" id="9800174at2"/>
<dbReference type="STRING" id="1856638.A9Q68_03820"/>
<evidence type="ECO:0000256" key="4">
    <source>
        <dbReference type="ARBA" id="ARBA00009000"/>
    </source>
</evidence>
<evidence type="ECO:0000256" key="2">
    <source>
        <dbReference type="ARBA" id="ARBA00002953"/>
    </source>
</evidence>
<dbReference type="PIRSF" id="PIRSF000463">
    <property type="entry name" value="GlgB"/>
    <property type="match status" value="1"/>
</dbReference>
<dbReference type="InterPro" id="IPR013780">
    <property type="entry name" value="Glyco_hydro_b"/>
</dbReference>
<dbReference type="PANTHER" id="PTHR43651">
    <property type="entry name" value="1,4-ALPHA-GLUCAN-BRANCHING ENZYME"/>
    <property type="match status" value="1"/>
</dbReference>
<keyword evidence="7 10" id="KW-0808">Transferase</keyword>
<dbReference type="GO" id="GO:0005978">
    <property type="term" value="P:glycogen biosynthetic process"/>
    <property type="evidence" value="ECO:0007669"/>
    <property type="project" value="UniProtKB-UniRule"/>
</dbReference>
<dbReference type="AlphaFoldDB" id="A0A1L8MPM6"/>
<dbReference type="Pfam" id="PF00128">
    <property type="entry name" value="Alpha-amylase"/>
    <property type="match status" value="2"/>
</dbReference>
<evidence type="ECO:0000256" key="9">
    <source>
        <dbReference type="ARBA" id="ARBA00023277"/>
    </source>
</evidence>
<evidence type="ECO:0000256" key="3">
    <source>
        <dbReference type="ARBA" id="ARBA00004964"/>
    </source>
</evidence>
<gene>
    <name evidence="10" type="primary">glgB</name>
    <name evidence="13" type="ORF">A9Q68_03820</name>
</gene>
<reference evidence="14" key="1">
    <citation type="submission" date="2016-06" db="EMBL/GenBank/DDBJ databases">
        <authorList>
            <person name="de Vries S.P.W."/>
            <person name="Hadjirin N.F."/>
            <person name="Lay E.M."/>
            <person name="Zadoks R.N."/>
            <person name="Peacock S.J."/>
            <person name="Parkhill J."/>
            <person name="Grant A.J."/>
            <person name="Mcdougall S."/>
            <person name="Holmes M.A."/>
        </authorList>
    </citation>
    <scope>NUCLEOTIDE SEQUENCE [LARGE SCALE GENOMIC DNA]</scope>
    <source>
        <strain evidence="14">NZ1587</strain>
    </source>
</reference>
<dbReference type="SUPFAM" id="SSF81296">
    <property type="entry name" value="E set domains"/>
    <property type="match status" value="1"/>
</dbReference>
<dbReference type="InterPro" id="IPR004193">
    <property type="entry name" value="Glyco_hydro_13_N"/>
</dbReference>
<dbReference type="GO" id="GO:0043169">
    <property type="term" value="F:cation binding"/>
    <property type="evidence" value="ECO:0007669"/>
    <property type="project" value="InterPro"/>
</dbReference>
<dbReference type="InterPro" id="IPR006048">
    <property type="entry name" value="A-amylase/branching_C"/>
</dbReference>
<dbReference type="InterPro" id="IPR037439">
    <property type="entry name" value="Branching_enzy"/>
</dbReference>
<evidence type="ECO:0000256" key="6">
    <source>
        <dbReference type="ARBA" id="ARBA00022676"/>
    </source>
</evidence>
<evidence type="ECO:0000313" key="14">
    <source>
        <dbReference type="Proteomes" id="UP000182015"/>
    </source>
</evidence>
<dbReference type="InterPro" id="IPR006407">
    <property type="entry name" value="GlgB"/>
</dbReference>
<dbReference type="GO" id="GO:0003844">
    <property type="term" value="F:1,4-alpha-glucan branching enzyme activity"/>
    <property type="evidence" value="ECO:0007669"/>
    <property type="project" value="UniProtKB-UniRule"/>
</dbReference>
<dbReference type="Pfam" id="PF02806">
    <property type="entry name" value="Alpha-amylase_C"/>
    <property type="match status" value="1"/>
</dbReference>
<dbReference type="Gene3D" id="2.60.40.10">
    <property type="entry name" value="Immunoglobulins"/>
    <property type="match status" value="1"/>
</dbReference>
<dbReference type="InterPro" id="IPR014756">
    <property type="entry name" value="Ig_E-set"/>
</dbReference>
<dbReference type="HAMAP" id="MF_00685">
    <property type="entry name" value="GlgB"/>
    <property type="match status" value="1"/>
</dbReference>
<proteinExistence type="inferred from homology"/>
<dbReference type="CDD" id="cd11322">
    <property type="entry name" value="AmyAc_Glg_BE"/>
    <property type="match status" value="1"/>
</dbReference>
<dbReference type="SMART" id="SM00642">
    <property type="entry name" value="Aamy"/>
    <property type="match status" value="1"/>
</dbReference>
<dbReference type="GO" id="GO:0005829">
    <property type="term" value="C:cytosol"/>
    <property type="evidence" value="ECO:0007669"/>
    <property type="project" value="TreeGrafter"/>
</dbReference>
<evidence type="ECO:0000256" key="7">
    <source>
        <dbReference type="ARBA" id="ARBA00022679"/>
    </source>
</evidence>
<evidence type="ECO:0000256" key="11">
    <source>
        <dbReference type="PIRSR" id="PIRSR000463-1"/>
    </source>
</evidence>
<comment type="catalytic activity">
    <reaction evidence="1 10">
        <text>Transfers a segment of a (1-&gt;4)-alpha-D-glucan chain to a primary hydroxy group in a similar glucan chain.</text>
        <dbReference type="EC" id="2.4.1.18"/>
    </reaction>
</comment>
<dbReference type="NCBIfam" id="TIGR01515">
    <property type="entry name" value="branching_enzym"/>
    <property type="match status" value="1"/>
</dbReference>
<name>A0A1L8MPM6_9STRE</name>
<dbReference type="SUPFAM" id="SSF51011">
    <property type="entry name" value="Glycosyl hydrolase domain"/>
    <property type="match status" value="1"/>
</dbReference>
<dbReference type="Proteomes" id="UP000182015">
    <property type="component" value="Unassembled WGS sequence"/>
</dbReference>
<dbReference type="InterPro" id="IPR006047">
    <property type="entry name" value="GH13_cat_dom"/>
</dbReference>
<dbReference type="FunFam" id="3.20.20.80:FF:000003">
    <property type="entry name" value="1,4-alpha-glucan branching enzyme GlgB"/>
    <property type="match status" value="1"/>
</dbReference>
<dbReference type="Gene3D" id="2.60.40.1180">
    <property type="entry name" value="Golgi alpha-mannosidase II"/>
    <property type="match status" value="1"/>
</dbReference>
<dbReference type="NCBIfam" id="NF003811">
    <property type="entry name" value="PRK05402.1"/>
    <property type="match status" value="1"/>
</dbReference>
<sequence>MDKELALYTFGLGENYRIQDYFGVHETVMDGHKGFVFRVWAPNAEAVFLIGDFTDWSHNKLAMERNEAGVWEIFTDLPQIGQIYKYLIRRQGGQEIEKLDPVAIRFENRPGTGAIVQPLADKKWKDALWMARRKRFGFKERPVSIYEMHANSWKKDDDGRPYQFNELKEHLIPYLKQMNYTHVEFMPLMSHPLGMSWGYQLMAYFGFETTYGSPEDFRDFVEECHLNNIGVLVDWVPGHYTQNDDALAYYDGTPTYEYQDPDRARNFGWGALNFDLGKNQVQSYLISSAMYWIEAFHIDGIRVDAVSNMLYLDYDQGPWKPNHLGGNHNLEAFAFLQKLNQVIKKDHPDVMMIAEEASSDIPITKPISKGGLGFDYKWNMGWMNDILKFYEMDPYDRKFHFNLLTFSFMYCFNENFILPFSHDEVVHGKKSLMHKMWGDRYNQFAGLRTLLTYQICHPGKKLLFMGSEFGQFLEWKFDDQLVWENLEDSYNQKMQSFTSELNAFYQDHNMLWQNDHNYDGIEIIDADNSLETVLTFTRKNHKGDLLLCVFNMTPVERQNFTIGVPQAGIYQEIWNTEMESFGGVWKEHNPITESQKEVWKDYQNTLTFTLPALGASIWKVKRRKK</sequence>
<keyword evidence="14" id="KW-1185">Reference proteome</keyword>
<keyword evidence="5 10" id="KW-0321">Glycogen metabolism</keyword>
<feature type="domain" description="Glycosyl hydrolase family 13 catalytic" evidence="12">
    <location>
        <begin position="147"/>
        <end position="498"/>
    </location>
</feature>
<dbReference type="EMBL" id="LZDD01000001">
    <property type="protein sequence ID" value="OJF72686.1"/>
    <property type="molecule type" value="Genomic_DNA"/>
</dbReference>
<dbReference type="GO" id="GO:0004553">
    <property type="term" value="F:hydrolase activity, hydrolyzing O-glycosyl compounds"/>
    <property type="evidence" value="ECO:0007669"/>
    <property type="project" value="InterPro"/>
</dbReference>
<dbReference type="EC" id="2.4.1.18" evidence="10"/>
<accession>A0A1L8MPM6</accession>
<feature type="active site" description="Nucleophile" evidence="10 11">
    <location>
        <position position="304"/>
    </location>
</feature>
<dbReference type="RefSeq" id="WP_071793367.1">
    <property type="nucleotide sequence ID" value="NZ_LZDD01000001.1"/>
</dbReference>
<comment type="pathway">
    <text evidence="3 10">Glycan biosynthesis; glycogen biosynthesis.</text>
</comment>
<evidence type="ECO:0000313" key="13">
    <source>
        <dbReference type="EMBL" id="OJF72686.1"/>
    </source>
</evidence>
<organism evidence="13 14">
    <name type="scientific">Streptococcus bovimastitidis</name>
    <dbReference type="NCBI Taxonomy" id="1856638"/>
    <lineage>
        <taxon>Bacteria</taxon>
        <taxon>Bacillati</taxon>
        <taxon>Bacillota</taxon>
        <taxon>Bacilli</taxon>
        <taxon>Lactobacillales</taxon>
        <taxon>Streptococcaceae</taxon>
        <taxon>Streptococcus</taxon>
    </lineage>
</organism>
<evidence type="ECO:0000256" key="1">
    <source>
        <dbReference type="ARBA" id="ARBA00000826"/>
    </source>
</evidence>
<dbReference type="Gene3D" id="3.20.20.80">
    <property type="entry name" value="Glycosidases"/>
    <property type="match status" value="1"/>
</dbReference>
<dbReference type="InterPro" id="IPR044143">
    <property type="entry name" value="GlgB_N_E_set_prok"/>
</dbReference>
<comment type="function">
    <text evidence="2 10">Catalyzes the formation of the alpha-1,6-glucosidic linkages in glycogen by scission of a 1,4-alpha-linked oligosaccharide from growing alpha-1,4-glucan chains and the subsequent attachment of the oligosaccharide to the alpha-1,6 position.</text>
</comment>
<keyword evidence="9 10" id="KW-0119">Carbohydrate metabolism</keyword>
<evidence type="ECO:0000256" key="5">
    <source>
        <dbReference type="ARBA" id="ARBA00022600"/>
    </source>
</evidence>